<proteinExistence type="predicted"/>
<dbReference type="OrthoDB" id="119028at2759"/>
<evidence type="ECO:0000313" key="5">
    <source>
        <dbReference type="Proteomes" id="UP000663879"/>
    </source>
</evidence>
<dbReference type="Pfam" id="PF10551">
    <property type="entry name" value="MULE"/>
    <property type="match status" value="1"/>
</dbReference>
<keyword evidence="5" id="KW-1185">Reference proteome</keyword>
<dbReference type="InterPro" id="IPR031052">
    <property type="entry name" value="FHY3/FAR1"/>
</dbReference>
<feature type="compositionally biased region" description="Basic residues" evidence="2">
    <location>
        <begin position="677"/>
        <end position="686"/>
    </location>
</feature>
<keyword evidence="1" id="KW-0863">Zinc-finger</keyword>
<dbReference type="PANTHER" id="PTHR31669">
    <property type="entry name" value="PROTEIN FAR1-RELATED SEQUENCE 10-RELATED"/>
    <property type="match status" value="1"/>
</dbReference>
<dbReference type="GO" id="GO:0008270">
    <property type="term" value="F:zinc ion binding"/>
    <property type="evidence" value="ECO:0007669"/>
    <property type="project" value="UniProtKB-KW"/>
</dbReference>
<feature type="domain" description="SWIM-type" evidence="3">
    <location>
        <begin position="553"/>
        <end position="589"/>
    </location>
</feature>
<protein>
    <recommendedName>
        <fullName evidence="3">SWIM-type domain-containing protein</fullName>
    </recommendedName>
</protein>
<name>A0A813QBP3_9BILA</name>
<feature type="region of interest" description="Disordered" evidence="2">
    <location>
        <begin position="656"/>
        <end position="701"/>
    </location>
</feature>
<feature type="compositionally biased region" description="Low complexity" evidence="2">
    <location>
        <begin position="656"/>
        <end position="671"/>
    </location>
</feature>
<keyword evidence="1" id="KW-0479">Metal-binding</keyword>
<sequence>MSESDDSSTSVLQLAENDQNGQDTDNDYEHNEDSVIMTKRGKAKIYNEYQRYSSYHEAVNIISDMFENSCWGKKNLKKGKGANSDKQYFKCSNCSKMLYIEKPKTHSGAIIFIENIDHDHDHGVKQGIPDKTKEVILKKYFEEKLPPKKIMRWLRDHLNEGYVEVDSIQLNNFIQNQKKKKKDFIKLDLAGLKDWVESKSNIPESEDELFTVSKWLITPEKIDFKVFFTTKRLISYTRNAKFIAADATYKLTWLNYPVLLCGTTDFNKAFHPFGVMLSKHETHEEFSFMFQTIRELAQKIYSFNFDVHILLADAAMAITNGFISVFGNIEKRIVCWSHVERHIKDNLKGIDKNTKSKIKADIVAIQTFTTTSHFSTAWQLFHQKWSNESNHNSSSQLIQNFLTYFSKNWLGEYTCGWYEEYAKGLPSTNNSLESTNNVIKNEGTFRELLPMNEFLSCVQEFITNWSKDRDPKFITTKKFAEFPTVSTHEWTLAFQWVKLDKRIIKINHSENLFYMCTSTEIIHEATKSEGKMYLDSNLWLTFDEYVSFINSIRFVTINTSRWELSICSCPNWNKELLCKHTIGISYKLGLNTFPGLNLHIEANARRGRRKKAYEALQPRTSRGPVNPLMMTQENIDLVDGSVFSDENNQSSEILVTQTTSSLPSGSSITISALPKQAPRKRGRPKKNRQDKNDENPSKKKK</sequence>
<comment type="caution">
    <text evidence="4">The sequence shown here is derived from an EMBL/GenBank/DDBJ whole genome shotgun (WGS) entry which is preliminary data.</text>
</comment>
<dbReference type="InterPro" id="IPR007527">
    <property type="entry name" value="Znf_SWIM"/>
</dbReference>
<accession>A0A813QBP3</accession>
<dbReference type="InterPro" id="IPR018289">
    <property type="entry name" value="MULE_transposase_dom"/>
</dbReference>
<evidence type="ECO:0000256" key="2">
    <source>
        <dbReference type="SAM" id="MobiDB-lite"/>
    </source>
</evidence>
<dbReference type="AlphaFoldDB" id="A0A813QBP3"/>
<evidence type="ECO:0000256" key="1">
    <source>
        <dbReference type="PROSITE-ProRule" id="PRU00325"/>
    </source>
</evidence>
<dbReference type="EMBL" id="CAJNOC010000464">
    <property type="protein sequence ID" value="CAF0764771.1"/>
    <property type="molecule type" value="Genomic_DNA"/>
</dbReference>
<gene>
    <name evidence="4" type="ORF">OXX778_LOCUS4627</name>
</gene>
<feature type="compositionally biased region" description="Basic and acidic residues" evidence="2">
    <location>
        <begin position="687"/>
        <end position="701"/>
    </location>
</feature>
<reference evidence="4" key="1">
    <citation type="submission" date="2021-02" db="EMBL/GenBank/DDBJ databases">
        <authorList>
            <person name="Nowell W R."/>
        </authorList>
    </citation>
    <scope>NUCLEOTIDE SEQUENCE</scope>
    <source>
        <strain evidence="4">Ploen Becks lab</strain>
    </source>
</reference>
<dbReference type="Proteomes" id="UP000663879">
    <property type="component" value="Unassembled WGS sequence"/>
</dbReference>
<evidence type="ECO:0000259" key="3">
    <source>
        <dbReference type="PROSITE" id="PS50966"/>
    </source>
</evidence>
<evidence type="ECO:0000313" key="4">
    <source>
        <dbReference type="EMBL" id="CAF0764771.1"/>
    </source>
</evidence>
<feature type="region of interest" description="Disordered" evidence="2">
    <location>
        <begin position="1"/>
        <end position="31"/>
    </location>
</feature>
<organism evidence="4 5">
    <name type="scientific">Brachionus calyciflorus</name>
    <dbReference type="NCBI Taxonomy" id="104777"/>
    <lineage>
        <taxon>Eukaryota</taxon>
        <taxon>Metazoa</taxon>
        <taxon>Spiralia</taxon>
        <taxon>Gnathifera</taxon>
        <taxon>Rotifera</taxon>
        <taxon>Eurotatoria</taxon>
        <taxon>Monogononta</taxon>
        <taxon>Pseudotrocha</taxon>
        <taxon>Ploima</taxon>
        <taxon>Brachionidae</taxon>
        <taxon>Brachionus</taxon>
    </lineage>
</organism>
<dbReference type="PANTHER" id="PTHR31669:SF251">
    <property type="entry name" value="PROTEIN FAR1-RELATED SEQUENCE"/>
    <property type="match status" value="1"/>
</dbReference>
<feature type="compositionally biased region" description="Polar residues" evidence="2">
    <location>
        <begin position="7"/>
        <end position="23"/>
    </location>
</feature>
<dbReference type="PROSITE" id="PS50966">
    <property type="entry name" value="ZF_SWIM"/>
    <property type="match status" value="1"/>
</dbReference>
<dbReference type="GO" id="GO:0006355">
    <property type="term" value="P:regulation of DNA-templated transcription"/>
    <property type="evidence" value="ECO:0007669"/>
    <property type="project" value="InterPro"/>
</dbReference>
<keyword evidence="1" id="KW-0862">Zinc</keyword>